<keyword evidence="2" id="KW-0479">Metal-binding</keyword>
<evidence type="ECO:0000313" key="8">
    <source>
        <dbReference type="Proteomes" id="UP001175000"/>
    </source>
</evidence>
<dbReference type="AlphaFoldDB" id="A0AA39WS71"/>
<dbReference type="PROSITE" id="PS51891">
    <property type="entry name" value="CENP_V_GFA"/>
    <property type="match status" value="2"/>
</dbReference>
<feature type="region of interest" description="Disordered" evidence="5">
    <location>
        <begin position="374"/>
        <end position="398"/>
    </location>
</feature>
<sequence>MASEPTKTLTAQCYCKSTRFTVTVPTSALPLGTHLCSCFICRQVHGTLACFHAPLPTGTSPVFLTPTISIIRYRHSDLAASDRLFCSTCGCHIGDEDIIPDHASGQLEWRVASSIFTEHDESTFQIRSHIFPPTTSVGLHTWLPEINNRKLSSWAPEPNDPNFPILPPPTPTQEFDSDGHERLRGECHCGGVSFTFPRPNHPSFKDDPLVKRYTSPADPQKWLACMDVCNDCRLLTGAHVTAWTFIPLSSISPPLPESLEGYGTLKTYRSSEKVLRGFCGRCGATVFYMSEEERRKVDVAVGILRAPEGAIAEKWLTWRTGKLTYERDGMEFDRVFAEGLKRGLRTWGEGLDGEVLDFEIPLIVSDAIKLHATSPKWPKSPLPRDPKDPPSKRDCCKPKPKTILLARPAAPGQQQPEELSPPVQNTGRITFSMTCVFGETPAPEDPTPAELEPPAEEPPSKRLKIVTTGTDEKADEKVDGLGFQDVWGSKKQMASPNSRRNKDMLWSLIW</sequence>
<dbReference type="Proteomes" id="UP001175000">
    <property type="component" value="Unassembled WGS sequence"/>
</dbReference>
<dbReference type="EMBL" id="JAULSU010000004">
    <property type="protein sequence ID" value="KAK0620620.1"/>
    <property type="molecule type" value="Genomic_DNA"/>
</dbReference>
<evidence type="ECO:0000313" key="7">
    <source>
        <dbReference type="EMBL" id="KAK0620620.1"/>
    </source>
</evidence>
<feature type="region of interest" description="Disordered" evidence="5">
    <location>
        <begin position="439"/>
        <end position="461"/>
    </location>
</feature>
<evidence type="ECO:0000259" key="6">
    <source>
        <dbReference type="PROSITE" id="PS51891"/>
    </source>
</evidence>
<protein>
    <recommendedName>
        <fullName evidence="6">CENP-V/GFA domain-containing protein</fullName>
    </recommendedName>
</protein>
<name>A0AA39WS71_9PEZI</name>
<evidence type="ECO:0000256" key="4">
    <source>
        <dbReference type="ARBA" id="ARBA00023239"/>
    </source>
</evidence>
<comment type="caution">
    <text evidence="7">The sequence shown here is derived from an EMBL/GenBank/DDBJ whole genome shotgun (WGS) entry which is preliminary data.</text>
</comment>
<evidence type="ECO:0000256" key="3">
    <source>
        <dbReference type="ARBA" id="ARBA00022833"/>
    </source>
</evidence>
<dbReference type="SUPFAM" id="SSF51316">
    <property type="entry name" value="Mss4-like"/>
    <property type="match status" value="2"/>
</dbReference>
<keyword evidence="3" id="KW-0862">Zinc</keyword>
<evidence type="ECO:0000256" key="5">
    <source>
        <dbReference type="SAM" id="MobiDB-lite"/>
    </source>
</evidence>
<feature type="compositionally biased region" description="Basic and acidic residues" evidence="5">
    <location>
        <begin position="382"/>
        <end position="397"/>
    </location>
</feature>
<keyword evidence="8" id="KW-1185">Reference proteome</keyword>
<feature type="domain" description="CENP-V/GFA" evidence="6">
    <location>
        <begin position="9"/>
        <end position="143"/>
    </location>
</feature>
<gene>
    <name evidence="7" type="ORF">B0T14DRAFT_567361</name>
</gene>
<reference evidence="7" key="1">
    <citation type="submission" date="2023-06" db="EMBL/GenBank/DDBJ databases">
        <title>Genome-scale phylogeny and comparative genomics of the fungal order Sordariales.</title>
        <authorList>
            <consortium name="Lawrence Berkeley National Laboratory"/>
            <person name="Hensen N."/>
            <person name="Bonometti L."/>
            <person name="Westerberg I."/>
            <person name="Brannstrom I.O."/>
            <person name="Guillou S."/>
            <person name="Cros-Aarteil S."/>
            <person name="Calhoun S."/>
            <person name="Haridas S."/>
            <person name="Kuo A."/>
            <person name="Mondo S."/>
            <person name="Pangilinan J."/>
            <person name="Riley R."/>
            <person name="Labutti K."/>
            <person name="Andreopoulos B."/>
            <person name="Lipzen A."/>
            <person name="Chen C."/>
            <person name="Yanf M."/>
            <person name="Daum C."/>
            <person name="Ng V."/>
            <person name="Clum A."/>
            <person name="Steindorff A."/>
            <person name="Ohm R."/>
            <person name="Martin F."/>
            <person name="Silar P."/>
            <person name="Natvig D."/>
            <person name="Lalanne C."/>
            <person name="Gautier V."/>
            <person name="Ament-Velasquez S.L."/>
            <person name="Kruys A."/>
            <person name="Hutchinson M.I."/>
            <person name="Powell A.J."/>
            <person name="Barry K."/>
            <person name="Miller A.N."/>
            <person name="Grigoriev I.V."/>
            <person name="Debuchy R."/>
            <person name="Gladieux P."/>
            <person name="Thoren M.H."/>
            <person name="Johannesson H."/>
        </authorList>
    </citation>
    <scope>NUCLEOTIDE SEQUENCE</scope>
    <source>
        <strain evidence="7">CBS 606.72</strain>
    </source>
</reference>
<proteinExistence type="inferred from homology"/>
<keyword evidence="4" id="KW-0456">Lyase</keyword>
<dbReference type="GO" id="GO:0016846">
    <property type="term" value="F:carbon-sulfur lyase activity"/>
    <property type="evidence" value="ECO:0007669"/>
    <property type="project" value="InterPro"/>
</dbReference>
<evidence type="ECO:0000256" key="1">
    <source>
        <dbReference type="ARBA" id="ARBA00005495"/>
    </source>
</evidence>
<dbReference type="Gene3D" id="3.90.1590.10">
    <property type="entry name" value="glutathione-dependent formaldehyde- activating enzyme (gfa)"/>
    <property type="match status" value="2"/>
</dbReference>
<feature type="domain" description="CENP-V/GFA" evidence="6">
    <location>
        <begin position="183"/>
        <end position="326"/>
    </location>
</feature>
<dbReference type="PANTHER" id="PTHR33337:SF31">
    <property type="entry name" value="DUF636 DOMAIN PROTEIN (AFU_ORTHOLOGUE AFUA_2G12650)"/>
    <property type="match status" value="1"/>
</dbReference>
<dbReference type="Pfam" id="PF04828">
    <property type="entry name" value="GFA"/>
    <property type="match status" value="2"/>
</dbReference>
<dbReference type="InterPro" id="IPR011057">
    <property type="entry name" value="Mss4-like_sf"/>
</dbReference>
<dbReference type="GO" id="GO:0046872">
    <property type="term" value="F:metal ion binding"/>
    <property type="evidence" value="ECO:0007669"/>
    <property type="project" value="UniProtKB-KW"/>
</dbReference>
<dbReference type="InterPro" id="IPR006913">
    <property type="entry name" value="CENP-V/GFA"/>
</dbReference>
<accession>A0AA39WS71</accession>
<evidence type="ECO:0000256" key="2">
    <source>
        <dbReference type="ARBA" id="ARBA00022723"/>
    </source>
</evidence>
<comment type="similarity">
    <text evidence="1">Belongs to the Gfa family.</text>
</comment>
<dbReference type="PANTHER" id="PTHR33337">
    <property type="entry name" value="GFA DOMAIN-CONTAINING PROTEIN"/>
    <property type="match status" value="1"/>
</dbReference>
<organism evidence="7 8">
    <name type="scientific">Immersiella caudata</name>
    <dbReference type="NCBI Taxonomy" id="314043"/>
    <lineage>
        <taxon>Eukaryota</taxon>
        <taxon>Fungi</taxon>
        <taxon>Dikarya</taxon>
        <taxon>Ascomycota</taxon>
        <taxon>Pezizomycotina</taxon>
        <taxon>Sordariomycetes</taxon>
        <taxon>Sordariomycetidae</taxon>
        <taxon>Sordariales</taxon>
        <taxon>Lasiosphaeriaceae</taxon>
        <taxon>Immersiella</taxon>
    </lineage>
</organism>